<organism evidence="1 2">
    <name type="scientific">Ulvibacterium marinum</name>
    <dbReference type="NCBI Taxonomy" id="2419782"/>
    <lineage>
        <taxon>Bacteria</taxon>
        <taxon>Pseudomonadati</taxon>
        <taxon>Bacteroidota</taxon>
        <taxon>Flavobacteriia</taxon>
        <taxon>Flavobacteriales</taxon>
        <taxon>Flavobacteriaceae</taxon>
        <taxon>Ulvibacterium</taxon>
    </lineage>
</organism>
<keyword evidence="2" id="KW-1185">Reference proteome</keyword>
<evidence type="ECO:0008006" key="3">
    <source>
        <dbReference type="Google" id="ProtNLM"/>
    </source>
</evidence>
<evidence type="ECO:0000313" key="1">
    <source>
        <dbReference type="EMBL" id="RKN81385.1"/>
    </source>
</evidence>
<dbReference type="PROSITE" id="PS51257">
    <property type="entry name" value="PROKAR_LIPOPROTEIN"/>
    <property type="match status" value="1"/>
</dbReference>
<reference evidence="1 2" key="1">
    <citation type="submission" date="2018-10" db="EMBL/GenBank/DDBJ databases">
        <title>Ulvibacterium marinum gen. nov., sp. nov., a novel marine bacterium of the family Flavobacteriaceae, isolated from a culture of the green alga Ulva prolifera.</title>
        <authorList>
            <person name="Zhang Z."/>
        </authorList>
    </citation>
    <scope>NUCLEOTIDE SEQUENCE [LARGE SCALE GENOMIC DNA]</scope>
    <source>
        <strain evidence="1 2">CCMM003</strain>
    </source>
</reference>
<gene>
    <name evidence="1" type="ORF">D7Z94_10670</name>
</gene>
<accession>A0A3B0C501</accession>
<dbReference type="OrthoDB" id="1425158at2"/>
<comment type="caution">
    <text evidence="1">The sequence shown here is derived from an EMBL/GenBank/DDBJ whole genome shotgun (WGS) entry which is preliminary data.</text>
</comment>
<proteinExistence type="predicted"/>
<protein>
    <recommendedName>
        <fullName evidence="3">DUF4136 domain-containing protein</fullName>
    </recommendedName>
</protein>
<name>A0A3B0C501_9FLAO</name>
<sequence>MRIAYQFLVIAIVGLFLTGCSGVKLANSYKSDSFETIQNQKVLVISRTPIEDVRKAYELEITRKLRARGVNAVASHIAFPDLKRIDNKTVDRIAKVIATFRKNGFDVVVLTSLKDVQEQEVMQKQGGYSSLMDYYGNHYVTLKGYYDDLNAPPRLPPREVPEETTYRTETTYVLEAVTYNLALEEEKRLVSVTTAEVTDPDSGPAVRKGFAKIVADQLK</sequence>
<dbReference type="Proteomes" id="UP000276603">
    <property type="component" value="Unassembled WGS sequence"/>
</dbReference>
<dbReference type="RefSeq" id="WP_120711544.1">
    <property type="nucleotide sequence ID" value="NZ_RBCJ01000002.1"/>
</dbReference>
<dbReference type="EMBL" id="RBCJ01000002">
    <property type="protein sequence ID" value="RKN81385.1"/>
    <property type="molecule type" value="Genomic_DNA"/>
</dbReference>
<evidence type="ECO:0000313" key="2">
    <source>
        <dbReference type="Proteomes" id="UP000276603"/>
    </source>
</evidence>
<dbReference type="AlphaFoldDB" id="A0A3B0C501"/>